<dbReference type="GO" id="GO:0004803">
    <property type="term" value="F:transposase activity"/>
    <property type="evidence" value="ECO:0007669"/>
    <property type="project" value="InterPro"/>
</dbReference>
<dbReference type="Pfam" id="PF13340">
    <property type="entry name" value="DUF4096"/>
    <property type="match status" value="1"/>
</dbReference>
<dbReference type="Pfam" id="PF01609">
    <property type="entry name" value="DDE_Tnp_1"/>
    <property type="match status" value="1"/>
</dbReference>
<dbReference type="KEGG" id="mbd:MEBOL_008058"/>
<feature type="domain" description="Transposase IS4-like" evidence="2">
    <location>
        <begin position="107"/>
        <end position="231"/>
    </location>
</feature>
<dbReference type="AlphaFoldDB" id="A0A250ITG5"/>
<accession>A0A250ITG5</accession>
<dbReference type="PANTHER" id="PTHR30007:SF0">
    <property type="entry name" value="TRANSPOSASE"/>
    <property type="match status" value="1"/>
</dbReference>
<evidence type="ECO:0000313" key="5">
    <source>
        <dbReference type="Proteomes" id="UP000217289"/>
    </source>
</evidence>
<gene>
    <name evidence="4" type="ORF">MEBOL_008058</name>
</gene>
<evidence type="ECO:0000256" key="1">
    <source>
        <dbReference type="SAM" id="MobiDB-lite"/>
    </source>
</evidence>
<evidence type="ECO:0000259" key="2">
    <source>
        <dbReference type="Pfam" id="PF01609"/>
    </source>
</evidence>
<dbReference type="InterPro" id="IPR002559">
    <property type="entry name" value="Transposase_11"/>
</dbReference>
<feature type="region of interest" description="Disordered" evidence="1">
    <location>
        <begin position="118"/>
        <end position="144"/>
    </location>
</feature>
<protein>
    <submittedName>
        <fullName evidence="4">Transposase</fullName>
    </submittedName>
</protein>
<dbReference type="Proteomes" id="UP000217289">
    <property type="component" value="Chromosome"/>
</dbReference>
<organism evidence="4 5">
    <name type="scientific">Melittangium boletus DSM 14713</name>
    <dbReference type="NCBI Taxonomy" id="1294270"/>
    <lineage>
        <taxon>Bacteria</taxon>
        <taxon>Pseudomonadati</taxon>
        <taxon>Myxococcota</taxon>
        <taxon>Myxococcia</taxon>
        <taxon>Myxococcales</taxon>
        <taxon>Cystobacterineae</taxon>
        <taxon>Archangiaceae</taxon>
        <taxon>Melittangium</taxon>
    </lineage>
</organism>
<evidence type="ECO:0000259" key="3">
    <source>
        <dbReference type="Pfam" id="PF13340"/>
    </source>
</evidence>
<dbReference type="GO" id="GO:0003677">
    <property type="term" value="F:DNA binding"/>
    <property type="evidence" value="ECO:0007669"/>
    <property type="project" value="InterPro"/>
</dbReference>
<dbReference type="GO" id="GO:0006313">
    <property type="term" value="P:DNA transposition"/>
    <property type="evidence" value="ECO:0007669"/>
    <property type="project" value="InterPro"/>
</dbReference>
<proteinExistence type="predicted"/>
<dbReference type="PANTHER" id="PTHR30007">
    <property type="entry name" value="PHP DOMAIN PROTEIN"/>
    <property type="match status" value="1"/>
</dbReference>
<name>A0A250ITG5_9BACT</name>
<keyword evidence="5" id="KW-1185">Reference proteome</keyword>
<reference evidence="4 5" key="1">
    <citation type="submission" date="2017-06" db="EMBL/GenBank/DDBJ databases">
        <authorList>
            <person name="Kim H.J."/>
            <person name="Triplett B.A."/>
        </authorList>
    </citation>
    <scope>NUCLEOTIDE SEQUENCE [LARGE SCALE GENOMIC DNA]</scope>
    <source>
        <strain evidence="4 5">DSM 14713</strain>
    </source>
</reference>
<sequence>MGVVHQDDGWRLPDELWAKMQPLLPPRPPHPLGCHNPRVPDRQAMDAILLVLRTALPWDALKATDICHPSSAYRRFREWLAAGVFREFWRQGLHAYAALVGIDLEWLALDGAMAKAPLGGEKTGPNPTDRGKKGSKKSLLTDGRGAPLGLRVAGANVNDHKLMHSTLQSLPVERPSPTEHAPQGLCLDKGYDYDRVRALAVQYGFTLHLRRRGEPDQPLESGKKARRWVVER</sequence>
<dbReference type="InterPro" id="IPR025161">
    <property type="entry name" value="IS402-like_dom"/>
</dbReference>
<feature type="region of interest" description="Disordered" evidence="1">
    <location>
        <begin position="213"/>
        <end position="232"/>
    </location>
</feature>
<evidence type="ECO:0000313" key="4">
    <source>
        <dbReference type="EMBL" id="ATB34553.1"/>
    </source>
</evidence>
<dbReference type="EMBL" id="CP022163">
    <property type="protein sequence ID" value="ATB34553.1"/>
    <property type="molecule type" value="Genomic_DNA"/>
</dbReference>
<feature type="domain" description="Insertion element IS402-like" evidence="3">
    <location>
        <begin position="12"/>
        <end position="88"/>
    </location>
</feature>
<dbReference type="NCBIfam" id="NF033580">
    <property type="entry name" value="transpos_IS5_3"/>
    <property type="match status" value="1"/>
</dbReference>